<accession>A0A1B2EYJ7</accession>
<reference evidence="2" key="1">
    <citation type="submission" date="2016-07" db="EMBL/GenBank/DDBJ databases">
        <title>Microvirga ossetica sp. nov. a new species of rhizobia isolated from root nodules of the legume species Vicia alpestris Steven originated from North Ossetia region in the Caucasus.</title>
        <authorList>
            <person name="Safronova V.I."/>
            <person name="Kuznetsova I.G."/>
            <person name="Sazanova A.L."/>
            <person name="Belimov A."/>
            <person name="Andronov E."/>
            <person name="Osledkin Y.S."/>
            <person name="Onishchuk O.P."/>
            <person name="Kurchak O.N."/>
            <person name="Shaposhnikov A.I."/>
            <person name="Willems A."/>
            <person name="Tikhonovich I.A."/>
        </authorList>
    </citation>
    <scope>NUCLEOTIDE SEQUENCE [LARGE SCALE GENOMIC DNA]</scope>
    <source>
        <strain evidence="2">V5/3M</strain>
        <plasmid evidence="2">unnamed4</plasmid>
    </source>
</reference>
<dbReference type="InterPro" id="IPR054189">
    <property type="entry name" value="DUF6894"/>
</dbReference>
<keyword evidence="2" id="KW-0614">Plasmid</keyword>
<dbReference type="Pfam" id="PF21834">
    <property type="entry name" value="DUF6894"/>
    <property type="match status" value="1"/>
</dbReference>
<protein>
    <recommendedName>
        <fullName evidence="1">DUF6894 domain-containing protein</fullName>
    </recommendedName>
</protein>
<dbReference type="RefSeq" id="WP_099515836.1">
    <property type="nucleotide sequence ID" value="NZ_CP016620.1"/>
</dbReference>
<name>A0A1B2EYJ7_9HYPH</name>
<proteinExistence type="predicted"/>
<geneLocation type="plasmid" evidence="2">
    <name>unnamed4</name>
</geneLocation>
<dbReference type="EMBL" id="CP016620">
    <property type="protein sequence ID" value="ANY85018.1"/>
    <property type="molecule type" value="Genomic_DNA"/>
</dbReference>
<dbReference type="OrthoDB" id="8020998at2"/>
<sequence>MPARYYFHLTNGEEVIRDEDGIEAPDARTALIHAFEAIAELRQDDTAASSEWQGWRLDIIDGSGKLIHSLPLDGPAPDPRSHH</sequence>
<organism evidence="2">
    <name type="scientific">Microvirga ossetica</name>
    <dbReference type="NCBI Taxonomy" id="1882682"/>
    <lineage>
        <taxon>Bacteria</taxon>
        <taxon>Pseudomonadati</taxon>
        <taxon>Pseudomonadota</taxon>
        <taxon>Alphaproteobacteria</taxon>
        <taxon>Hyphomicrobiales</taxon>
        <taxon>Methylobacteriaceae</taxon>
        <taxon>Microvirga</taxon>
    </lineage>
</organism>
<dbReference type="AlphaFoldDB" id="A0A1B2EYJ7"/>
<evidence type="ECO:0000259" key="1">
    <source>
        <dbReference type="Pfam" id="PF21834"/>
    </source>
</evidence>
<evidence type="ECO:0000313" key="2">
    <source>
        <dbReference type="EMBL" id="ANY85018.1"/>
    </source>
</evidence>
<gene>
    <name evidence="2" type="ORF">BB934_43155</name>
</gene>
<feature type="domain" description="DUF6894" evidence="1">
    <location>
        <begin position="4"/>
        <end position="72"/>
    </location>
</feature>
<dbReference type="KEGG" id="moc:BB934_43155"/>